<accession>A0A7J6I4S2</accession>
<evidence type="ECO:0000256" key="4">
    <source>
        <dbReference type="ARBA" id="ARBA00022741"/>
    </source>
</evidence>
<evidence type="ECO:0000259" key="13">
    <source>
        <dbReference type="PROSITE" id="PS50089"/>
    </source>
</evidence>
<dbReference type="Gene3D" id="3.40.50.10810">
    <property type="entry name" value="Tandem AAA-ATPase domain"/>
    <property type="match status" value="2"/>
</dbReference>
<evidence type="ECO:0000256" key="5">
    <source>
        <dbReference type="ARBA" id="ARBA00022771"/>
    </source>
</evidence>
<organism evidence="16 17">
    <name type="scientific">Cannabis sativa</name>
    <name type="common">Hemp</name>
    <name type="synonym">Marijuana</name>
    <dbReference type="NCBI Taxonomy" id="3483"/>
    <lineage>
        <taxon>Eukaryota</taxon>
        <taxon>Viridiplantae</taxon>
        <taxon>Streptophyta</taxon>
        <taxon>Embryophyta</taxon>
        <taxon>Tracheophyta</taxon>
        <taxon>Spermatophyta</taxon>
        <taxon>Magnoliopsida</taxon>
        <taxon>eudicotyledons</taxon>
        <taxon>Gunneridae</taxon>
        <taxon>Pentapetalae</taxon>
        <taxon>rosids</taxon>
        <taxon>fabids</taxon>
        <taxon>Rosales</taxon>
        <taxon>Cannabaceae</taxon>
        <taxon>Cannabis</taxon>
    </lineage>
</organism>
<dbReference type="InterPro" id="IPR014001">
    <property type="entry name" value="Helicase_ATP-bd"/>
</dbReference>
<evidence type="ECO:0000256" key="8">
    <source>
        <dbReference type="ARBA" id="ARBA00022833"/>
    </source>
</evidence>
<feature type="region of interest" description="Disordered" evidence="12">
    <location>
        <begin position="316"/>
        <end position="349"/>
    </location>
</feature>
<keyword evidence="10" id="KW-0539">Nucleus</keyword>
<evidence type="ECO:0000313" key="16">
    <source>
        <dbReference type="EMBL" id="KAF4402577.1"/>
    </source>
</evidence>
<dbReference type="Pfam" id="PF00176">
    <property type="entry name" value="SNF2-rel_dom"/>
    <property type="match status" value="1"/>
</dbReference>
<feature type="domain" description="RING-type" evidence="13">
    <location>
        <begin position="642"/>
        <end position="681"/>
    </location>
</feature>
<dbReference type="SMART" id="SM00910">
    <property type="entry name" value="HIRAN"/>
    <property type="match status" value="1"/>
</dbReference>
<sequence length="889" mass="99109">MEDDGPMRFINLLHQWREFPTDQDDFVFSSSSSQDTLSQSLSSSSETYMLGFVIANIVGMKYYSGTINGREMVGLIREPLNPYDSNAIRVINTRMAQVGHIERAVAAVLAPLIDSNSIAVEGIVPKGKAAANRYKIPCQIHIFAKVEAFPALKDAILRSGLQLISDNDVSFTLSEAMVVEEKKGKKGMKSLDKIFKLVDKNLSKKGQLQVLEPPKEAIKSELFLHQKEGLWWLAQRENSRELPPFWEDKNGCYVNVLTNYETNSRPEPLRGGIFADDMGLGKTLTLLSLIAFDKYSSSGSVSSSLPLSIGNEDKLDEVGEEGQEVSVLGGNKGKRGRPSKKTTGSKKKQKVGDTTSLIFDKSSGCKPTLIVCPPSVFSTWITQLGDHTMTGSFKVYMYYGDRTNDAEELKKYDIVLTTYSTLATEHSWPKSAAKQVNWWRVILDEAHLIKNSNALQSKAVCDLKANRRWVVTGTPIQNDSFDLFSLMAFLRFEPFSVKSYWQSLVQRPLAQGNEKGLSRLQVLMATISLRRTKDNGLIGLPTKTVEICYLELSTEEREVYDQMEKVAKNVLQGYIDAGGPMCNYTTVLSNILRLRQICTDLALCPSNIKSLTPSNNIEDASNNPELLQKIVEVLQDGEDFDCPICITPPTDMVITRCGHIFCHACILKTLKHTKSSCPLCRRPTTTSDLFSAPPTSSDADNDSSSSRPFMSSKVSALLKLLVASRDQNSATKSVVFSQFRKMLILLEKPLEEAGFKTLRLDGSMNAKRRAKVIEEFGSSKDGPTILLASLKASGTGINLTAASRVYFLEPWWNPAVEDQAMDRVHRIGQTEDVKIVRLISRNSIEERILELQERKRRLAKEAFGRQGSKDRREIGINDLRTLVSLEPKV</sequence>
<dbReference type="SUPFAM" id="SSF57850">
    <property type="entry name" value="RING/U-box"/>
    <property type="match status" value="1"/>
</dbReference>
<dbReference type="SUPFAM" id="SSF52540">
    <property type="entry name" value="P-loop containing nucleoside triphosphate hydrolases"/>
    <property type="match status" value="2"/>
</dbReference>
<dbReference type="GO" id="GO:0005634">
    <property type="term" value="C:nucleus"/>
    <property type="evidence" value="ECO:0007669"/>
    <property type="project" value="UniProtKB-SubCell"/>
</dbReference>
<dbReference type="SMART" id="SM00490">
    <property type="entry name" value="HELICc"/>
    <property type="match status" value="1"/>
</dbReference>
<dbReference type="InterPro" id="IPR017907">
    <property type="entry name" value="Znf_RING_CS"/>
</dbReference>
<dbReference type="InterPro" id="IPR001650">
    <property type="entry name" value="Helicase_C-like"/>
</dbReference>
<evidence type="ECO:0000256" key="9">
    <source>
        <dbReference type="ARBA" id="ARBA00022840"/>
    </source>
</evidence>
<keyword evidence="3" id="KW-0479">Metal-binding</keyword>
<dbReference type="GO" id="GO:0006281">
    <property type="term" value="P:DNA repair"/>
    <property type="evidence" value="ECO:0007669"/>
    <property type="project" value="TreeGrafter"/>
</dbReference>
<keyword evidence="6" id="KW-0378">Hydrolase</keyword>
<dbReference type="PANTHER" id="PTHR45626:SF17">
    <property type="entry name" value="HELICASE-LIKE TRANSCRIPTION FACTOR"/>
    <property type="match status" value="1"/>
</dbReference>
<dbReference type="InterPro" id="IPR050628">
    <property type="entry name" value="SNF2_RAD54_helicase_TF"/>
</dbReference>
<dbReference type="Gene3D" id="3.30.40.10">
    <property type="entry name" value="Zinc/RING finger domain, C3HC4 (zinc finger)"/>
    <property type="match status" value="1"/>
</dbReference>
<dbReference type="Pfam" id="PF00271">
    <property type="entry name" value="Helicase_C"/>
    <property type="match status" value="1"/>
</dbReference>
<keyword evidence="4" id="KW-0547">Nucleotide-binding</keyword>
<evidence type="ECO:0000259" key="14">
    <source>
        <dbReference type="PROSITE" id="PS51192"/>
    </source>
</evidence>
<dbReference type="GO" id="GO:0008270">
    <property type="term" value="F:zinc ion binding"/>
    <property type="evidence" value="ECO:0007669"/>
    <property type="project" value="UniProtKB-KW"/>
</dbReference>
<dbReference type="AlphaFoldDB" id="A0A7J6I4S2"/>
<dbReference type="Gene3D" id="3.30.70.2330">
    <property type="match status" value="1"/>
</dbReference>
<dbReference type="InterPro" id="IPR000330">
    <property type="entry name" value="SNF2_N"/>
</dbReference>
<dbReference type="PROSITE" id="PS51192">
    <property type="entry name" value="HELICASE_ATP_BIND_1"/>
    <property type="match status" value="1"/>
</dbReference>
<evidence type="ECO:0000256" key="6">
    <source>
        <dbReference type="ARBA" id="ARBA00022801"/>
    </source>
</evidence>
<dbReference type="InterPro" id="IPR001841">
    <property type="entry name" value="Znf_RING"/>
</dbReference>
<evidence type="ECO:0000256" key="10">
    <source>
        <dbReference type="ARBA" id="ARBA00023242"/>
    </source>
</evidence>
<reference evidence="16 17" key="1">
    <citation type="journal article" date="2020" name="bioRxiv">
        <title>Sequence and annotation of 42 cannabis genomes reveals extensive copy number variation in cannabinoid synthesis and pathogen resistance genes.</title>
        <authorList>
            <person name="Mckernan K.J."/>
            <person name="Helbert Y."/>
            <person name="Kane L.T."/>
            <person name="Ebling H."/>
            <person name="Zhang L."/>
            <person name="Liu B."/>
            <person name="Eaton Z."/>
            <person name="Mclaughlin S."/>
            <person name="Kingan S."/>
            <person name="Baybayan P."/>
            <person name="Concepcion G."/>
            <person name="Jordan M."/>
            <person name="Riva A."/>
            <person name="Barbazuk W."/>
            <person name="Harkins T."/>
        </authorList>
    </citation>
    <scope>NUCLEOTIDE SEQUENCE [LARGE SCALE GENOMIC DNA]</scope>
    <source>
        <strain evidence="17">cv. Jamaican Lion 4</strain>
        <tissue evidence="16">Leaf</tissue>
    </source>
</reference>
<keyword evidence="17" id="KW-1185">Reference proteome</keyword>
<dbReference type="InterPro" id="IPR049730">
    <property type="entry name" value="SNF2/RAD54-like_C"/>
</dbReference>
<proteinExistence type="inferred from homology"/>
<evidence type="ECO:0008006" key="18">
    <source>
        <dbReference type="Google" id="ProtNLM"/>
    </source>
</evidence>
<dbReference type="OrthoDB" id="448448at2759"/>
<dbReference type="GO" id="GO:0008094">
    <property type="term" value="F:ATP-dependent activity, acting on DNA"/>
    <property type="evidence" value="ECO:0007669"/>
    <property type="project" value="TreeGrafter"/>
</dbReference>
<evidence type="ECO:0000256" key="2">
    <source>
        <dbReference type="ARBA" id="ARBA00008438"/>
    </source>
</evidence>
<evidence type="ECO:0000259" key="15">
    <source>
        <dbReference type="PROSITE" id="PS51194"/>
    </source>
</evidence>
<dbReference type="PROSITE" id="PS00518">
    <property type="entry name" value="ZF_RING_1"/>
    <property type="match status" value="1"/>
</dbReference>
<dbReference type="GO" id="GO:0016818">
    <property type="term" value="F:hydrolase activity, acting on acid anhydrides, in phosphorus-containing anhydrides"/>
    <property type="evidence" value="ECO:0007669"/>
    <property type="project" value="InterPro"/>
</dbReference>
<dbReference type="SMART" id="SM00487">
    <property type="entry name" value="DEXDc"/>
    <property type="match status" value="1"/>
</dbReference>
<comment type="similarity">
    <text evidence="2">Belongs to the SNF2/RAD54 helicase family. RAD16 subfamily.</text>
</comment>
<dbReference type="InterPro" id="IPR014905">
    <property type="entry name" value="HIRAN"/>
</dbReference>
<dbReference type="InterPro" id="IPR013083">
    <property type="entry name" value="Znf_RING/FYVE/PHD"/>
</dbReference>
<dbReference type="Pfam" id="PF13920">
    <property type="entry name" value="zf-C3HC4_3"/>
    <property type="match status" value="1"/>
</dbReference>
<dbReference type="GO" id="GO:0004386">
    <property type="term" value="F:helicase activity"/>
    <property type="evidence" value="ECO:0007669"/>
    <property type="project" value="UniProtKB-KW"/>
</dbReference>
<dbReference type="InterPro" id="IPR027417">
    <property type="entry name" value="P-loop_NTPase"/>
</dbReference>
<evidence type="ECO:0000256" key="11">
    <source>
        <dbReference type="PROSITE-ProRule" id="PRU00175"/>
    </source>
</evidence>
<dbReference type="GO" id="GO:0003676">
    <property type="term" value="F:nucleic acid binding"/>
    <property type="evidence" value="ECO:0007669"/>
    <property type="project" value="InterPro"/>
</dbReference>
<feature type="domain" description="Helicase ATP-binding" evidence="14">
    <location>
        <begin position="263"/>
        <end position="493"/>
    </location>
</feature>
<feature type="compositionally biased region" description="Basic residues" evidence="12">
    <location>
        <begin position="332"/>
        <end position="349"/>
    </location>
</feature>
<evidence type="ECO:0000256" key="7">
    <source>
        <dbReference type="ARBA" id="ARBA00022806"/>
    </source>
</evidence>
<evidence type="ECO:0000313" key="17">
    <source>
        <dbReference type="Proteomes" id="UP000583929"/>
    </source>
</evidence>
<keyword evidence="5 11" id="KW-0863">Zinc-finger</keyword>
<evidence type="ECO:0000256" key="3">
    <source>
        <dbReference type="ARBA" id="ARBA00022723"/>
    </source>
</evidence>
<dbReference type="GO" id="GO:0005524">
    <property type="term" value="F:ATP binding"/>
    <property type="evidence" value="ECO:0007669"/>
    <property type="project" value="UniProtKB-KW"/>
</dbReference>
<dbReference type="Gene3D" id="3.40.50.300">
    <property type="entry name" value="P-loop containing nucleotide triphosphate hydrolases"/>
    <property type="match status" value="1"/>
</dbReference>
<dbReference type="InterPro" id="IPR038718">
    <property type="entry name" value="SNF2-like_sf"/>
</dbReference>
<dbReference type="CDD" id="cd18793">
    <property type="entry name" value="SF2_C_SNF"/>
    <property type="match status" value="1"/>
</dbReference>
<comment type="subcellular location">
    <subcellularLocation>
        <location evidence="1">Nucleus</location>
    </subcellularLocation>
</comment>
<dbReference type="Proteomes" id="UP000583929">
    <property type="component" value="Unassembled WGS sequence"/>
</dbReference>
<comment type="caution">
    <text evidence="16">The sequence shown here is derived from an EMBL/GenBank/DDBJ whole genome shotgun (WGS) entry which is preliminary data.</text>
</comment>
<dbReference type="PROSITE" id="PS50089">
    <property type="entry name" value="ZF_RING_2"/>
    <property type="match status" value="1"/>
</dbReference>
<keyword evidence="9" id="KW-0067">ATP-binding</keyword>
<feature type="domain" description="Helicase C-terminal" evidence="15">
    <location>
        <begin position="716"/>
        <end position="880"/>
    </location>
</feature>
<dbReference type="Pfam" id="PF08797">
    <property type="entry name" value="HIRAN"/>
    <property type="match status" value="1"/>
</dbReference>
<evidence type="ECO:0000256" key="12">
    <source>
        <dbReference type="SAM" id="MobiDB-lite"/>
    </source>
</evidence>
<gene>
    <name evidence="16" type="ORF">G4B88_012362</name>
</gene>
<name>A0A7J6I4S2_CANSA</name>
<protein>
    <recommendedName>
        <fullName evidence="18">SWI/SNF-related matrix-associated actin-dependent regulator of chromatin subfamily A member 3-like 1</fullName>
    </recommendedName>
</protein>
<keyword evidence="7" id="KW-0347">Helicase</keyword>
<dbReference type="EMBL" id="JAATIQ010000007">
    <property type="protein sequence ID" value="KAF4402577.1"/>
    <property type="molecule type" value="Genomic_DNA"/>
</dbReference>
<dbReference type="SMART" id="SM00184">
    <property type="entry name" value="RING"/>
    <property type="match status" value="1"/>
</dbReference>
<evidence type="ECO:0000256" key="1">
    <source>
        <dbReference type="ARBA" id="ARBA00004123"/>
    </source>
</evidence>
<dbReference type="PANTHER" id="PTHR45626">
    <property type="entry name" value="TRANSCRIPTION TERMINATION FACTOR 2-RELATED"/>
    <property type="match status" value="1"/>
</dbReference>
<dbReference type="PROSITE" id="PS51194">
    <property type="entry name" value="HELICASE_CTER"/>
    <property type="match status" value="1"/>
</dbReference>
<keyword evidence="8" id="KW-0862">Zinc</keyword>